<gene>
    <name evidence="2" type="ORF">H8698_05030</name>
</gene>
<dbReference type="InterPro" id="IPR013097">
    <property type="entry name" value="Dabb"/>
</dbReference>
<comment type="caution">
    <text evidence="2">The sequence shown here is derived from an EMBL/GenBank/DDBJ whole genome shotgun (WGS) entry which is preliminary data.</text>
</comment>
<dbReference type="Pfam" id="PF07876">
    <property type="entry name" value="Dabb"/>
    <property type="match status" value="1"/>
</dbReference>
<dbReference type="EMBL" id="JACRSU010000001">
    <property type="protein sequence ID" value="MBC8540336.1"/>
    <property type="molecule type" value="Genomic_DNA"/>
</dbReference>
<dbReference type="InterPro" id="IPR011008">
    <property type="entry name" value="Dimeric_a/b-barrel"/>
</dbReference>
<sequence length="98" mass="10912">MVKHIVMWKLKEEALEHTKAENAKKIKELLEALPGVVPDILELQVGINENGGEFDAVLVTKFPSYDALKAYDIHPEHQKVRGFIGQVSSGRAAVDFTI</sequence>
<dbReference type="Proteomes" id="UP000611762">
    <property type="component" value="Unassembled WGS sequence"/>
</dbReference>
<feature type="domain" description="Stress-response A/B barrel" evidence="1">
    <location>
        <begin position="2"/>
        <end position="96"/>
    </location>
</feature>
<evidence type="ECO:0000259" key="1">
    <source>
        <dbReference type="PROSITE" id="PS51502"/>
    </source>
</evidence>
<protein>
    <submittedName>
        <fullName evidence="2">Dabb family protein</fullName>
    </submittedName>
</protein>
<name>A0A926HZ02_9FIRM</name>
<dbReference type="SUPFAM" id="SSF54909">
    <property type="entry name" value="Dimeric alpha+beta barrel"/>
    <property type="match status" value="1"/>
</dbReference>
<evidence type="ECO:0000313" key="3">
    <source>
        <dbReference type="Proteomes" id="UP000611762"/>
    </source>
</evidence>
<reference evidence="2" key="1">
    <citation type="submission" date="2020-08" db="EMBL/GenBank/DDBJ databases">
        <title>Genome public.</title>
        <authorList>
            <person name="Liu C."/>
            <person name="Sun Q."/>
        </authorList>
    </citation>
    <scope>NUCLEOTIDE SEQUENCE</scope>
    <source>
        <strain evidence="2">H8</strain>
    </source>
</reference>
<dbReference type="Gene3D" id="3.30.70.100">
    <property type="match status" value="1"/>
</dbReference>
<dbReference type="PANTHER" id="PTHR37832">
    <property type="entry name" value="BLL2683 PROTEIN"/>
    <property type="match status" value="1"/>
</dbReference>
<evidence type="ECO:0000313" key="2">
    <source>
        <dbReference type="EMBL" id="MBC8540336.1"/>
    </source>
</evidence>
<dbReference type="RefSeq" id="WP_177680392.1">
    <property type="nucleotide sequence ID" value="NZ_JACRSU010000001.1"/>
</dbReference>
<dbReference type="AlphaFoldDB" id="A0A926HZ02"/>
<dbReference type="PANTHER" id="PTHR37832:SF1">
    <property type="entry name" value="STRESS-RESPONSE A_B BARREL DOMAIN-CONTAINING PROTEIN"/>
    <property type="match status" value="1"/>
</dbReference>
<dbReference type="SMART" id="SM00886">
    <property type="entry name" value="Dabb"/>
    <property type="match status" value="1"/>
</dbReference>
<keyword evidence="3" id="KW-1185">Reference proteome</keyword>
<accession>A0A926HZ02</accession>
<proteinExistence type="predicted"/>
<dbReference type="PROSITE" id="PS51502">
    <property type="entry name" value="S_R_A_B_BARREL"/>
    <property type="match status" value="1"/>
</dbReference>
<organism evidence="2 3">
    <name type="scientific">Congzhengia minquanensis</name>
    <dbReference type="NCBI Taxonomy" id="2763657"/>
    <lineage>
        <taxon>Bacteria</taxon>
        <taxon>Bacillati</taxon>
        <taxon>Bacillota</taxon>
        <taxon>Clostridia</taxon>
        <taxon>Eubacteriales</taxon>
        <taxon>Oscillospiraceae</taxon>
        <taxon>Congzhengia</taxon>
    </lineage>
</organism>